<dbReference type="GO" id="GO:0007155">
    <property type="term" value="P:cell adhesion"/>
    <property type="evidence" value="ECO:0007669"/>
    <property type="project" value="InterPro"/>
</dbReference>
<dbReference type="PROSITE" id="PS51470">
    <property type="entry name" value="FG_GAP"/>
    <property type="match status" value="13"/>
</dbReference>
<dbReference type="KEGG" id="bthg:MS2017_0045"/>
<evidence type="ECO:0000256" key="3">
    <source>
        <dbReference type="ARBA" id="ARBA00022801"/>
    </source>
</evidence>
<evidence type="ECO:0000313" key="5">
    <source>
        <dbReference type="EMBL" id="AYQ55812.1"/>
    </source>
</evidence>
<dbReference type="PANTHER" id="PTHR23221:SF7">
    <property type="entry name" value="PHOSPHATIDYLINOSITOL-GLYCAN-SPECIFIC PHOSPHOLIPASE D"/>
    <property type="match status" value="1"/>
</dbReference>
<protein>
    <recommendedName>
        <fullName evidence="7">Alpha integrin</fullName>
    </recommendedName>
</protein>
<keyword evidence="2" id="KW-0677">Repeat</keyword>
<name>A0A3G3IJZ6_9GAMM</name>
<evidence type="ECO:0000313" key="6">
    <source>
        <dbReference type="Proteomes" id="UP000278334"/>
    </source>
</evidence>
<dbReference type="Proteomes" id="UP000278334">
    <property type="component" value="Chromosome"/>
</dbReference>
<dbReference type="Gene3D" id="2.60.40.60">
    <property type="entry name" value="Cadherins"/>
    <property type="match status" value="1"/>
</dbReference>
<accession>A0A3G3IJZ6</accession>
<dbReference type="RefSeq" id="WP_122950889.1">
    <property type="nucleotide sequence ID" value="NZ_CP024634.1"/>
</dbReference>
<dbReference type="GO" id="GO:0016787">
    <property type="term" value="F:hydrolase activity"/>
    <property type="evidence" value="ECO:0007669"/>
    <property type="project" value="UniProtKB-KW"/>
</dbReference>
<dbReference type="PRINTS" id="PR01185">
    <property type="entry name" value="INTEGRINA"/>
</dbReference>
<evidence type="ECO:0000256" key="2">
    <source>
        <dbReference type="ARBA" id="ARBA00022737"/>
    </source>
</evidence>
<organism evidence="5 6">
    <name type="scientific">Bathymodiolus thermophilus thioautotrophic gill symbiont</name>
    <dbReference type="NCBI Taxonomy" id="2360"/>
    <lineage>
        <taxon>Bacteria</taxon>
        <taxon>Pseudomonadati</taxon>
        <taxon>Pseudomonadota</taxon>
        <taxon>Gammaproteobacteria</taxon>
        <taxon>sulfur-oxidizing symbionts</taxon>
    </lineage>
</organism>
<dbReference type="Pfam" id="PF01839">
    <property type="entry name" value="FG-GAP"/>
    <property type="match status" value="14"/>
</dbReference>
<sequence length="2049" mass="207615">MKKSQITTQQNKAQKITNQLNKEVLSLTKGTHHIQPQTGIAYQLNPKDFNTKKTSLIAKRVNDDLEVTFAESVLIFDNYFTLCKTDLSCLVSLPTEDGGLYHVVADTFFTLEDGTQVVYFYGEQSIVATESSATSTGGNQSFSDVIASNIGIVAAVVVAAVVVASSGSGSDGDGDVNGDDDDTTQPIVIALTNDAGSSNSDGISKNGEITIKHLKSGDTWEYSTNGGNSFISGTGNSFVLASGTYGANDIQIKVSGSATIIKYTSSITIDTLAPSFTSAATAEVEANTEASTTIYTAATDDNTVTYTLKAGEQQDKFTISNTGELKYKQAQTQAGTHTVTIIATDIAGNTAEKTVSVSVVDIGLSTSITWSNIGTDNIINTAEMATATLSGTVSVIGTVSSISVSSIVFKQGDTTVHVITTNLPAIVNNTWALDNNSAWTSKLTQGDYTVTINLAGKNSDNQDVTGVDSTTIKVDMAPPVQPTFILADDTGALDDDKVTKIGTITVASLEEGATWQYSTNGGTNWTNGTGTSFTLAEGTHAIDAIQVKQTNVAGNVSSVVKNAGAIVVDTSDPLFAGASTANVGINAAITTIVYDAQASNLNGGNADDGITYSIKNASTSKFAITTDTGIVTYKAIQTAAHSDTVTIIATDVAGNATERVVAVSVRGSIAQGFVMNGESAGDQNGYSVSSAGDVNGDGLDDLIVGVSNEVSNGTNAGKSYVVFGKVDETAINLSAIALGTGGFVINGESAGDKSGVSVSSAGDVNGDGLDDLIVGAFFADPSSKNKAGKSYVVFGKTDKGAVNLSAIASGTGGFVINGESANDWSGISVSSAGDVNGDGLDDLVVGAFYADPDNKSEAGKSYVVFGKTNDSAINLSAIASASDTGGFVINGESANDLSGVSVSSAGDVNGDGLDDLIVGAYLADGIAGKSYVVFGKTNDSAINLSAIASASDTGGFVINGENAGDYSGVSVSSAGDVNGDGLDDLIVGAYLAKINDRATGKSYIVFGKTNGSAINLSAIASASDTGGFVINGESAGDSSGISVSSAGDVNGDGLDDLIVGAYQADPNSKDKAGKSYVVFGKTNGSAVDLSVIASGKGGFVINGENAGDYSGVSVSSAGDVNGDGLDDLIVGAHQADPDNKSKAGKSYVVFGKTDTKAVDLADISAGNGVVAHAIDFQGNGESNALTGTSADELFVAGLGDDTLIGNGGTDVFNAGAGNDIIVINADNLAKLSSKVLSSDLLARVDGGGNTDTLKLAGADLNLDLTQIDNGRIQDIEIIDLTGSGNNTLTLNLNDLLDISSSTNALKVVGNSGDKVEVKTLGFEKSNATEVANGITYDIYSHASASTAKLWLAQNLTVSLPSIAQGFVINGESTEDSSGRSVSSAGDVNGDGLDDLIVGAYHADPDNKDKAGKTYVVFGKKDKVAVDLSTIASGAGGFVINGENTEDLSGFSVSSAGDVNGDGLDDLIVSAHHADPANKSTAGKSYVVFGKTNASAINLSAIALGTGGFVINGENANDFSAYSVSSAGDVNGDGLDDLIVGAFFAGFDAYYSAGKSYVVFGKKDKVAVDLSIIASGTGGFVIGGEGGDDWSGYSVSSAGDANGDGLDDLIVSAHYADPANKSNAGKTYVVFGKTDKDAVNLSTLGTGGFVINGEDANDESGYSVSSAGDVNGDGLDDLIVGAYQADPDNKSDAGKSYVVFGKVDKNAVNLSALGTGGFVINGESAGDNSGISVSSAGDVNGDGLDDLIVGAYQADPDNKSNAGKSYVVFGKTNGSAVDLSTIASGTGGFVINGENIDDDSGRSVSSAGDVNGDGLDDLIVGAFNADPNNKSDAGKSYVVFGKTDTKAVDLADVSAGNGVVTHAIDFQGNGESNALTGTSADELFVAGLGDDTLIGNGGTDVFNAGAGNDTIVINADNLAKLSSKVLSNHLLARVDGGGNTDTLKLAGADLNLDLTQIDNGRIQDIEIIDLTGSGNNTLKLNLNDLLDISTSTNFLKVIGDTGDKVDIELSNNAFAKDSTKTEDGITYDIYNNVNAADTVELWVEQDLAVF</sequence>
<dbReference type="InterPro" id="IPR013519">
    <property type="entry name" value="Int_alpha_beta-p"/>
</dbReference>
<dbReference type="SUPFAM" id="SSF69318">
    <property type="entry name" value="Integrin alpha N-terminal domain"/>
    <property type="match status" value="4"/>
</dbReference>
<dbReference type="InterPro" id="IPR001343">
    <property type="entry name" value="Hemolysn_Ca-bd"/>
</dbReference>
<gene>
    <name evidence="5" type="ORF">MS2017_0045</name>
</gene>
<dbReference type="InterPro" id="IPR000413">
    <property type="entry name" value="Integrin_alpha"/>
</dbReference>
<reference evidence="5 6" key="1">
    <citation type="submission" date="2017-11" db="EMBL/GenBank/DDBJ databases">
        <title>Genome sequence of the bacterial symbiont EPR9N from a vent mussel Bathymodiolus thermophilus.</title>
        <authorList>
            <person name="Won Y.-J."/>
        </authorList>
    </citation>
    <scope>NUCLEOTIDE SEQUENCE [LARGE SCALE GENOMIC DNA]</scope>
    <source>
        <strain evidence="5 6">EPR9N</strain>
    </source>
</reference>
<dbReference type="Gene3D" id="2.130.10.130">
    <property type="entry name" value="Integrin alpha, N-terminal"/>
    <property type="match status" value="8"/>
</dbReference>
<proteinExistence type="predicted"/>
<dbReference type="GO" id="GO:0008305">
    <property type="term" value="C:integrin complex"/>
    <property type="evidence" value="ECO:0007669"/>
    <property type="project" value="InterPro"/>
</dbReference>
<evidence type="ECO:0000256" key="4">
    <source>
        <dbReference type="ARBA" id="ARBA00023180"/>
    </source>
</evidence>
<dbReference type="CDD" id="cd11304">
    <property type="entry name" value="Cadherin_repeat"/>
    <property type="match status" value="1"/>
</dbReference>
<evidence type="ECO:0008006" key="7">
    <source>
        <dbReference type="Google" id="ProtNLM"/>
    </source>
</evidence>
<keyword evidence="4" id="KW-0325">Glycoprotein</keyword>
<keyword evidence="3" id="KW-0378">Hydrolase</keyword>
<dbReference type="SUPFAM" id="SSF49313">
    <property type="entry name" value="Cadherin-like"/>
    <property type="match status" value="1"/>
</dbReference>
<dbReference type="InterPro" id="IPR028994">
    <property type="entry name" value="Integrin_alpha_N"/>
</dbReference>
<dbReference type="InterPro" id="IPR015919">
    <property type="entry name" value="Cadherin-like_sf"/>
</dbReference>
<dbReference type="GO" id="GO:0005509">
    <property type="term" value="F:calcium ion binding"/>
    <property type="evidence" value="ECO:0007669"/>
    <property type="project" value="InterPro"/>
</dbReference>
<dbReference type="InterPro" id="IPR013517">
    <property type="entry name" value="FG-GAP"/>
</dbReference>
<keyword evidence="1" id="KW-0732">Signal</keyword>
<evidence type="ECO:0000256" key="1">
    <source>
        <dbReference type="ARBA" id="ARBA00022729"/>
    </source>
</evidence>
<dbReference type="Pfam" id="PF00353">
    <property type="entry name" value="HemolysinCabind"/>
    <property type="match status" value="2"/>
</dbReference>
<dbReference type="SMART" id="SM00191">
    <property type="entry name" value="Int_alpha"/>
    <property type="match status" value="14"/>
</dbReference>
<dbReference type="PANTHER" id="PTHR23221">
    <property type="entry name" value="GLYCOSYLPHOSPHATIDYLINOSITOL PHOSPHOLIPASE D"/>
    <property type="match status" value="1"/>
</dbReference>
<dbReference type="EMBL" id="CP024634">
    <property type="protein sequence ID" value="AYQ55812.1"/>
    <property type="molecule type" value="Genomic_DNA"/>
</dbReference>